<dbReference type="PANTHER" id="PTHR45711">
    <property type="entry name" value="CHLORIDE CHANNEL PROTEIN"/>
    <property type="match status" value="1"/>
</dbReference>
<evidence type="ECO:0000256" key="7">
    <source>
        <dbReference type="ARBA" id="ARBA00023214"/>
    </source>
</evidence>
<feature type="transmembrane region" description="Helical" evidence="8">
    <location>
        <begin position="70"/>
        <end position="90"/>
    </location>
</feature>
<dbReference type="GO" id="GO:0005247">
    <property type="term" value="F:voltage-gated chloride channel activity"/>
    <property type="evidence" value="ECO:0007669"/>
    <property type="project" value="TreeGrafter"/>
</dbReference>
<gene>
    <name evidence="11" type="ORF">QN062_05165</name>
    <name evidence="10" type="ORF">QN216_09180</name>
    <name evidence="9" type="ORF">QN217_01285</name>
</gene>
<dbReference type="AlphaFoldDB" id="A0AB39UHZ5"/>
<organism evidence="10">
    <name type="scientific">Bifidobacterium fermentum</name>
    <dbReference type="NCBI Taxonomy" id="3059035"/>
    <lineage>
        <taxon>Bacteria</taxon>
        <taxon>Bacillati</taxon>
        <taxon>Actinomycetota</taxon>
        <taxon>Actinomycetes</taxon>
        <taxon>Bifidobacteriales</taxon>
        <taxon>Bifidobacteriaceae</taxon>
        <taxon>Bifidobacterium</taxon>
    </lineage>
</organism>
<keyword evidence="6 8" id="KW-0472">Membrane</keyword>
<feature type="transmembrane region" description="Helical" evidence="8">
    <location>
        <begin position="205"/>
        <end position="230"/>
    </location>
</feature>
<dbReference type="GO" id="GO:0005886">
    <property type="term" value="C:plasma membrane"/>
    <property type="evidence" value="ECO:0007669"/>
    <property type="project" value="TreeGrafter"/>
</dbReference>
<evidence type="ECO:0000256" key="4">
    <source>
        <dbReference type="ARBA" id="ARBA00022989"/>
    </source>
</evidence>
<feature type="transmembrane region" description="Helical" evidence="8">
    <location>
        <begin position="242"/>
        <end position="261"/>
    </location>
</feature>
<dbReference type="RefSeq" id="WP_369340784.1">
    <property type="nucleotide sequence ID" value="NZ_CP129675.1"/>
</dbReference>
<evidence type="ECO:0000256" key="5">
    <source>
        <dbReference type="ARBA" id="ARBA00023065"/>
    </source>
</evidence>
<evidence type="ECO:0000313" key="11">
    <source>
        <dbReference type="EMBL" id="XDS49811.1"/>
    </source>
</evidence>
<dbReference type="Pfam" id="PF00654">
    <property type="entry name" value="Voltage_CLC"/>
    <property type="match status" value="1"/>
</dbReference>
<feature type="transmembrane region" description="Helical" evidence="8">
    <location>
        <begin position="342"/>
        <end position="362"/>
    </location>
</feature>
<evidence type="ECO:0000256" key="2">
    <source>
        <dbReference type="ARBA" id="ARBA00022448"/>
    </source>
</evidence>
<keyword evidence="7" id="KW-0868">Chloride</keyword>
<feature type="transmembrane region" description="Helical" evidence="8">
    <location>
        <begin position="273"/>
        <end position="296"/>
    </location>
</feature>
<dbReference type="EMBL" id="CP129682">
    <property type="protein sequence ID" value="XDS48484.1"/>
    <property type="molecule type" value="Genomic_DNA"/>
</dbReference>
<keyword evidence="2" id="KW-0813">Transport</keyword>
<protein>
    <submittedName>
        <fullName evidence="10">ClC family H(+)/Cl(-) exchange transporter</fullName>
    </submittedName>
</protein>
<dbReference type="Gene3D" id="1.10.3080.10">
    <property type="entry name" value="Clc chloride channel"/>
    <property type="match status" value="1"/>
</dbReference>
<dbReference type="KEGG" id="bfk:QN062_05165"/>
<evidence type="ECO:0000313" key="9">
    <source>
        <dbReference type="EMBL" id="XDS46809.1"/>
    </source>
</evidence>
<dbReference type="CDD" id="cd01031">
    <property type="entry name" value="EriC"/>
    <property type="match status" value="1"/>
</dbReference>
<dbReference type="InterPro" id="IPR014743">
    <property type="entry name" value="Cl-channel_core"/>
</dbReference>
<keyword evidence="5" id="KW-0406">Ion transport</keyword>
<evidence type="ECO:0000256" key="3">
    <source>
        <dbReference type="ARBA" id="ARBA00022692"/>
    </source>
</evidence>
<feature type="transmembrane region" description="Helical" evidence="8">
    <location>
        <begin position="170"/>
        <end position="193"/>
    </location>
</feature>
<proteinExistence type="predicted"/>
<dbReference type="PANTHER" id="PTHR45711:SF6">
    <property type="entry name" value="CHLORIDE CHANNEL PROTEIN"/>
    <property type="match status" value="1"/>
</dbReference>
<keyword evidence="3 8" id="KW-0812">Transmembrane</keyword>
<keyword evidence="4 8" id="KW-1133">Transmembrane helix</keyword>
<dbReference type="InterPro" id="IPR001807">
    <property type="entry name" value="ClC"/>
</dbReference>
<dbReference type="SUPFAM" id="SSF81340">
    <property type="entry name" value="Clc chloride channel"/>
    <property type="match status" value="1"/>
</dbReference>
<feature type="transmembrane region" description="Helical" evidence="8">
    <location>
        <begin position="407"/>
        <end position="424"/>
    </location>
</feature>
<evidence type="ECO:0000256" key="6">
    <source>
        <dbReference type="ARBA" id="ARBA00023136"/>
    </source>
</evidence>
<dbReference type="PRINTS" id="PR00762">
    <property type="entry name" value="CLCHANNEL"/>
</dbReference>
<name>A0AB39UHZ5_9BIFI</name>
<comment type="subcellular location">
    <subcellularLocation>
        <location evidence="1">Membrane</location>
        <topology evidence="1">Multi-pass membrane protein</topology>
    </subcellularLocation>
</comment>
<dbReference type="EMBL" id="CP129683">
    <property type="protein sequence ID" value="XDS49811.1"/>
    <property type="molecule type" value="Genomic_DNA"/>
</dbReference>
<reference evidence="10" key="1">
    <citation type="submission" date="2023-07" db="EMBL/GenBank/DDBJ databases">
        <title>Bifidobacterium aquikefiriaerophilum sp. nov. and Bifidobacterium eccum sp. nov., isolated from water kefir.</title>
        <authorList>
            <person name="Breselge S."/>
            <person name="Bellassi P."/>
            <person name="Barcenilla C."/>
            <person name="Alvarez-Ordonez A."/>
            <person name="Morelli L."/>
            <person name="Cotter P.D."/>
        </authorList>
    </citation>
    <scope>NUCLEOTIDE SEQUENCE</scope>
    <source>
        <strain evidence="11">WK012_4_13</strain>
        <strain evidence="10">WK013_4_14</strain>
        <strain evidence="9">WK048_4_13</strain>
    </source>
</reference>
<feature type="transmembrane region" description="Helical" evidence="8">
    <location>
        <begin position="316"/>
        <end position="335"/>
    </location>
</feature>
<feature type="transmembrane region" description="Helical" evidence="8">
    <location>
        <begin position="374"/>
        <end position="395"/>
    </location>
</feature>
<evidence type="ECO:0000256" key="1">
    <source>
        <dbReference type="ARBA" id="ARBA00004141"/>
    </source>
</evidence>
<sequence>MRREFRESAIQFTGKIRSASHHSVSPRLVGWSVVVGAAAGFVASVFRLILQTMLHAVMHLYRYVIPGRPWIVAMEIVIFIAFGWCIAALIRSDPLIKGSGIPDVEKRLRSSAPLHFPWFRVLWKKIVGGILAIGPGAFAGREGPSIQMGACVGMGFSAITMTTRTYRRELVAAGAAAGLSAAFNAPIAAVLFVTEEIYSRFTLNIGLASLAAALSANAVSSSIFGIEPVFSLPHVIKPPISSYWSIGALAVLLGMLAWAYEWTLLRSSKAYDLLHLPLAVRTFVPLLLTIPVGLLAPDLLGGGNATVTSIGNSHHALWVLLVFLAVRFGISQITYGSGSPGGIFLPILTLGALAGASWGAFLNVQQLWSGGTDAATLMIIVGMSGLFGAVSKAPLTAIILVTEMTSYDLLMPLGFATLISYLVYDAMGGKPIYDALGKPVDSATLRPSD</sequence>
<feature type="transmembrane region" description="Helical" evidence="8">
    <location>
        <begin position="28"/>
        <end position="50"/>
    </location>
</feature>
<dbReference type="EMBL" id="CP129675">
    <property type="protein sequence ID" value="XDS46809.1"/>
    <property type="molecule type" value="Genomic_DNA"/>
</dbReference>
<accession>A0AB39UHZ5</accession>
<evidence type="ECO:0000256" key="8">
    <source>
        <dbReference type="SAM" id="Phobius"/>
    </source>
</evidence>
<evidence type="ECO:0000313" key="10">
    <source>
        <dbReference type="EMBL" id="XDS48484.1"/>
    </source>
</evidence>